<dbReference type="Pfam" id="PF09346">
    <property type="entry name" value="SMI1_KNR4"/>
    <property type="match status" value="1"/>
</dbReference>
<dbReference type="InterPro" id="IPR037883">
    <property type="entry name" value="Knr4/Smi1-like_sf"/>
</dbReference>
<dbReference type="AlphaFoldDB" id="A0A4R4Z115"/>
<keyword evidence="3" id="KW-1185">Reference proteome</keyword>
<dbReference type="EMBL" id="SMKX01000121">
    <property type="protein sequence ID" value="TDD50489.1"/>
    <property type="molecule type" value="Genomic_DNA"/>
</dbReference>
<comment type="caution">
    <text evidence="2">The sequence shown here is derived from an EMBL/GenBank/DDBJ whole genome shotgun (WGS) entry which is preliminary data.</text>
</comment>
<feature type="domain" description="Knr4/Smi1-like" evidence="1">
    <location>
        <begin position="28"/>
        <end position="167"/>
    </location>
</feature>
<organism evidence="2 3">
    <name type="scientific">Kribbella antibiotica</name>
    <dbReference type="NCBI Taxonomy" id="190195"/>
    <lineage>
        <taxon>Bacteria</taxon>
        <taxon>Bacillati</taxon>
        <taxon>Actinomycetota</taxon>
        <taxon>Actinomycetes</taxon>
        <taxon>Propionibacteriales</taxon>
        <taxon>Kribbellaceae</taxon>
        <taxon>Kribbella</taxon>
    </lineage>
</organism>
<gene>
    <name evidence="2" type="ORF">E1263_31005</name>
</gene>
<dbReference type="OrthoDB" id="3287229at2"/>
<evidence type="ECO:0000259" key="1">
    <source>
        <dbReference type="SMART" id="SM00860"/>
    </source>
</evidence>
<evidence type="ECO:0000313" key="3">
    <source>
        <dbReference type="Proteomes" id="UP000295124"/>
    </source>
</evidence>
<reference evidence="2 3" key="1">
    <citation type="submission" date="2019-03" db="EMBL/GenBank/DDBJ databases">
        <title>Draft genome sequences of novel Actinobacteria.</title>
        <authorList>
            <person name="Sahin N."/>
            <person name="Ay H."/>
            <person name="Saygin H."/>
        </authorList>
    </citation>
    <scope>NUCLEOTIDE SEQUENCE [LARGE SCALE GENOMIC DNA]</scope>
    <source>
        <strain evidence="2 3">JCM 13523</strain>
    </source>
</reference>
<protein>
    <recommendedName>
        <fullName evidence="1">Knr4/Smi1-like domain-containing protein</fullName>
    </recommendedName>
</protein>
<sequence>MSVATSWARIVGWLASNHPASIPHINPPATAVDLRYLQAAMNRPLPVDLVDFLQIANGTNHRYIYGYLIPSFYNLVPVMEMLSTRTMMREIDGRVRGVGPWPDEGEPAGRPPMHWLDALLPIADAYGGGHLYVDLRDGDQFGCVGQWDEGFASAAPYWGSVGEMLADVASALADGRPALQVHADGATRPGERIGTALPHVTDGYLHWGDIPA</sequence>
<evidence type="ECO:0000313" key="2">
    <source>
        <dbReference type="EMBL" id="TDD50489.1"/>
    </source>
</evidence>
<name>A0A4R4Z115_9ACTN</name>
<dbReference type="Gene3D" id="3.40.1580.10">
    <property type="entry name" value="SMI1/KNR4-like"/>
    <property type="match status" value="1"/>
</dbReference>
<proteinExistence type="predicted"/>
<dbReference type="SUPFAM" id="SSF160631">
    <property type="entry name" value="SMI1/KNR4-like"/>
    <property type="match status" value="1"/>
</dbReference>
<accession>A0A4R4Z115</accession>
<dbReference type="SMART" id="SM00860">
    <property type="entry name" value="SMI1_KNR4"/>
    <property type="match status" value="1"/>
</dbReference>
<dbReference type="Proteomes" id="UP000295124">
    <property type="component" value="Unassembled WGS sequence"/>
</dbReference>
<dbReference type="InterPro" id="IPR018958">
    <property type="entry name" value="Knr4/Smi1-like_dom"/>
</dbReference>
<dbReference type="RefSeq" id="WP_132173807.1">
    <property type="nucleotide sequence ID" value="NZ_SMKX01000121.1"/>
</dbReference>